<accession>A0A2N5RYV0</accession>
<evidence type="ECO:0000313" key="4">
    <source>
        <dbReference type="Proteomes" id="UP000235388"/>
    </source>
</evidence>
<sequence>MEGSTQTTYDLARESHIPTLRPTLGSLAVIPRYCFRKTGNPPTSDPRSRSKVLSWERDRRTDPVHDVDRLRTLLLPRLEENIDRLREIVFHNPRLTQKPDQLLQAAMGALSETEQTIRHDLNNINSSL</sequence>
<name>A0A2N5RYV0_9BASI</name>
<dbReference type="EMBL" id="PGCJ01000003">
    <property type="protein sequence ID" value="PLW58451.1"/>
    <property type="molecule type" value="Genomic_DNA"/>
</dbReference>
<dbReference type="Proteomes" id="UP000235392">
    <property type="component" value="Unassembled WGS sequence"/>
</dbReference>
<dbReference type="AlphaFoldDB" id="A0A2N5RYV0"/>
<evidence type="ECO:0000313" key="5">
    <source>
        <dbReference type="Proteomes" id="UP000235392"/>
    </source>
</evidence>
<keyword evidence="4" id="KW-1185">Reference proteome</keyword>
<dbReference type="EMBL" id="PGCI01000051">
    <property type="protein sequence ID" value="PLW45097.1"/>
    <property type="molecule type" value="Genomic_DNA"/>
</dbReference>
<proteinExistence type="predicted"/>
<dbReference type="EMBL" id="PGCI01001254">
    <property type="protein sequence ID" value="PLW06112.1"/>
    <property type="molecule type" value="Genomic_DNA"/>
</dbReference>
<evidence type="ECO:0000313" key="2">
    <source>
        <dbReference type="EMBL" id="PLW45097.1"/>
    </source>
</evidence>
<evidence type="ECO:0000313" key="1">
    <source>
        <dbReference type="EMBL" id="PLW06112.1"/>
    </source>
</evidence>
<protein>
    <submittedName>
        <fullName evidence="1">Uncharacterized protein</fullName>
    </submittedName>
</protein>
<dbReference type="Proteomes" id="UP000235388">
    <property type="component" value="Unassembled WGS sequence"/>
</dbReference>
<gene>
    <name evidence="3" type="ORF">PCANC_00450</name>
    <name evidence="2" type="ORF">PCASD_04604</name>
    <name evidence="1" type="ORF">PCASD_23280</name>
</gene>
<comment type="caution">
    <text evidence="1">The sequence shown here is derived from an EMBL/GenBank/DDBJ whole genome shotgun (WGS) entry which is preliminary data.</text>
</comment>
<evidence type="ECO:0000313" key="3">
    <source>
        <dbReference type="EMBL" id="PLW58451.1"/>
    </source>
</evidence>
<reference evidence="4 5" key="1">
    <citation type="submission" date="2017-11" db="EMBL/GenBank/DDBJ databases">
        <title>De novo assembly and phasing of dikaryotic genomes from two isolates of Puccinia coronata f. sp. avenae, the causal agent of oat crown rust.</title>
        <authorList>
            <person name="Miller M.E."/>
            <person name="Zhang Y."/>
            <person name="Omidvar V."/>
            <person name="Sperschneider J."/>
            <person name="Schwessinger B."/>
            <person name="Raley C."/>
            <person name="Palmer J.M."/>
            <person name="Garnica D."/>
            <person name="Upadhyaya N."/>
            <person name="Rathjen J."/>
            <person name="Taylor J.M."/>
            <person name="Park R.F."/>
            <person name="Dodds P.N."/>
            <person name="Hirsch C.D."/>
            <person name="Kianian S.F."/>
            <person name="Figueroa M."/>
        </authorList>
    </citation>
    <scope>NUCLEOTIDE SEQUENCE [LARGE SCALE GENOMIC DNA]</scope>
    <source>
        <strain evidence="3">12NC29</strain>
        <strain evidence="1">12SD80</strain>
    </source>
</reference>
<organism evidence="1 5">
    <name type="scientific">Puccinia coronata f. sp. avenae</name>
    <dbReference type="NCBI Taxonomy" id="200324"/>
    <lineage>
        <taxon>Eukaryota</taxon>
        <taxon>Fungi</taxon>
        <taxon>Dikarya</taxon>
        <taxon>Basidiomycota</taxon>
        <taxon>Pucciniomycotina</taxon>
        <taxon>Pucciniomycetes</taxon>
        <taxon>Pucciniales</taxon>
        <taxon>Pucciniaceae</taxon>
        <taxon>Puccinia</taxon>
    </lineage>
</organism>